<keyword evidence="1" id="KW-1133">Transmembrane helix</keyword>
<dbReference type="EMBL" id="JRLV01000019">
    <property type="protein sequence ID" value="KGO79257.1"/>
    <property type="molecule type" value="Genomic_DNA"/>
</dbReference>
<accession>A0A0A2LGG6</accession>
<dbReference type="RefSeq" id="WP_035135475.1">
    <property type="nucleotide sequence ID" value="NZ_JRLV01000019.1"/>
</dbReference>
<dbReference type="InterPro" id="IPR051675">
    <property type="entry name" value="Endo/Exo/Phosphatase_dom_1"/>
</dbReference>
<protein>
    <recommendedName>
        <fullName evidence="4">Competence protein ComEA</fullName>
    </recommendedName>
</protein>
<sequence>MKKPYDFFLRFTKQQQKGVVALLLLILVVQLGYYICVSVLFTGDKFTSQEEREWLSHQTEIDRLQLQKSQKRDTIFPFNPNYISDYKAYVLGINLKQLNKLNEYRQSGAFINSAQEFQNVTGVHDTVLAKLSPYFRFSVKPISKQSDNEQHVIPAITHKDEIVIIDINKATSEELIKIHGIGDYYSKLIIERREQLGGYVSMEQMDDFSQIPQQAIILLKEHFQVKEVPQTLKINVNSASLNQLSRFPYFDKDLARAIITHRSMLGKFVKIEDLLKINGFPVQKEKIIALYLEF</sequence>
<feature type="transmembrane region" description="Helical" evidence="1">
    <location>
        <begin position="20"/>
        <end position="41"/>
    </location>
</feature>
<keyword evidence="3" id="KW-1185">Reference proteome</keyword>
<keyword evidence="1" id="KW-0812">Transmembrane</keyword>
<gene>
    <name evidence="2" type="ORF">Q763_14545</name>
</gene>
<name>A0A0A2LGG6_9FLAO</name>
<evidence type="ECO:0000256" key="1">
    <source>
        <dbReference type="SAM" id="Phobius"/>
    </source>
</evidence>
<evidence type="ECO:0008006" key="4">
    <source>
        <dbReference type="Google" id="ProtNLM"/>
    </source>
</evidence>
<dbReference type="STRING" id="1406840.Q763_14545"/>
<dbReference type="InterPro" id="IPR010994">
    <property type="entry name" value="RuvA_2-like"/>
</dbReference>
<dbReference type="Gene3D" id="1.10.150.280">
    <property type="entry name" value="AF1531-like domain"/>
    <property type="match status" value="2"/>
</dbReference>
<organism evidence="2 3">
    <name type="scientific">Flavobacterium beibuense F44-8</name>
    <dbReference type="NCBI Taxonomy" id="1406840"/>
    <lineage>
        <taxon>Bacteria</taxon>
        <taxon>Pseudomonadati</taxon>
        <taxon>Bacteroidota</taxon>
        <taxon>Flavobacteriia</taxon>
        <taxon>Flavobacteriales</taxon>
        <taxon>Flavobacteriaceae</taxon>
        <taxon>Flavobacterium</taxon>
    </lineage>
</organism>
<dbReference type="PANTHER" id="PTHR21180">
    <property type="entry name" value="ENDONUCLEASE/EXONUCLEASE/PHOSPHATASE FAMILY DOMAIN-CONTAINING PROTEIN 1"/>
    <property type="match status" value="1"/>
</dbReference>
<evidence type="ECO:0000313" key="2">
    <source>
        <dbReference type="EMBL" id="KGO79257.1"/>
    </source>
</evidence>
<dbReference type="GO" id="GO:0015628">
    <property type="term" value="P:protein secretion by the type II secretion system"/>
    <property type="evidence" value="ECO:0007669"/>
    <property type="project" value="TreeGrafter"/>
</dbReference>
<keyword evidence="1" id="KW-0472">Membrane</keyword>
<reference evidence="2 3" key="1">
    <citation type="submission" date="2013-09" db="EMBL/GenBank/DDBJ databases">
        <authorList>
            <person name="Zeng Z."/>
            <person name="Chen C."/>
        </authorList>
    </citation>
    <scope>NUCLEOTIDE SEQUENCE [LARGE SCALE GENOMIC DNA]</scope>
    <source>
        <strain evidence="2 3">F44-8</strain>
    </source>
</reference>
<dbReference type="Pfam" id="PF12836">
    <property type="entry name" value="HHH_3"/>
    <property type="match status" value="2"/>
</dbReference>
<comment type="caution">
    <text evidence="2">The sequence shown here is derived from an EMBL/GenBank/DDBJ whole genome shotgun (WGS) entry which is preliminary data.</text>
</comment>
<evidence type="ECO:0000313" key="3">
    <source>
        <dbReference type="Proteomes" id="UP000030129"/>
    </source>
</evidence>
<dbReference type="GO" id="GO:0015627">
    <property type="term" value="C:type II protein secretion system complex"/>
    <property type="evidence" value="ECO:0007669"/>
    <property type="project" value="TreeGrafter"/>
</dbReference>
<dbReference type="PANTHER" id="PTHR21180:SF32">
    <property type="entry name" value="ENDONUCLEASE_EXONUCLEASE_PHOSPHATASE FAMILY DOMAIN-CONTAINING PROTEIN 1"/>
    <property type="match status" value="1"/>
</dbReference>
<proteinExistence type="predicted"/>
<dbReference type="Proteomes" id="UP000030129">
    <property type="component" value="Unassembled WGS sequence"/>
</dbReference>
<dbReference type="SUPFAM" id="SSF47781">
    <property type="entry name" value="RuvA domain 2-like"/>
    <property type="match status" value="3"/>
</dbReference>
<dbReference type="eggNOG" id="COG1555">
    <property type="taxonomic scope" value="Bacteria"/>
</dbReference>
<dbReference type="AlphaFoldDB" id="A0A0A2LGG6"/>